<dbReference type="InterPro" id="IPR012677">
    <property type="entry name" value="Nucleotide-bd_a/b_plait_sf"/>
</dbReference>
<feature type="compositionally biased region" description="Low complexity" evidence="3">
    <location>
        <begin position="346"/>
        <end position="358"/>
    </location>
</feature>
<dbReference type="GO" id="GO:0030626">
    <property type="term" value="F:U12 snRNA binding"/>
    <property type="evidence" value="ECO:0007669"/>
    <property type="project" value="TreeGrafter"/>
</dbReference>
<dbReference type="AlphaFoldDB" id="A0A0R3SQV1"/>
<organism evidence="7">
    <name type="scientific">Hymenolepis diminuta</name>
    <name type="common">Rat tapeworm</name>
    <dbReference type="NCBI Taxonomy" id="6216"/>
    <lineage>
        <taxon>Eukaryota</taxon>
        <taxon>Metazoa</taxon>
        <taxon>Spiralia</taxon>
        <taxon>Lophotrochozoa</taxon>
        <taxon>Platyhelminthes</taxon>
        <taxon>Cestoda</taxon>
        <taxon>Eucestoda</taxon>
        <taxon>Cyclophyllidea</taxon>
        <taxon>Hymenolepididae</taxon>
        <taxon>Hymenolepis</taxon>
    </lineage>
</organism>
<dbReference type="SUPFAM" id="SSF54928">
    <property type="entry name" value="RNA-binding domain, RBD"/>
    <property type="match status" value="2"/>
</dbReference>
<dbReference type="STRING" id="6216.A0A0R3SQV1"/>
<dbReference type="WBParaSite" id="HDID_0000748401-mRNA-1">
    <property type="protein sequence ID" value="HDID_0000748401-mRNA-1"/>
    <property type="gene ID" value="HDID_0000748401"/>
</dbReference>
<dbReference type="PANTHER" id="PTHR16105">
    <property type="entry name" value="RNA-BINDING REGION-CONTAINING PROTEIN 3"/>
    <property type="match status" value="1"/>
</dbReference>
<dbReference type="PROSITE" id="PS50102">
    <property type="entry name" value="RRM"/>
    <property type="match status" value="1"/>
</dbReference>
<feature type="region of interest" description="Disordered" evidence="3">
    <location>
        <begin position="208"/>
        <end position="283"/>
    </location>
</feature>
<gene>
    <name evidence="5" type="ORF">HDID_LOCUS7482</name>
</gene>
<feature type="domain" description="RRM" evidence="4">
    <location>
        <begin position="413"/>
        <end position="499"/>
    </location>
</feature>
<dbReference type="CDD" id="cd12239">
    <property type="entry name" value="RRM2_RBM40_like"/>
    <property type="match status" value="1"/>
</dbReference>
<reference evidence="7" key="1">
    <citation type="submission" date="2017-02" db="UniProtKB">
        <authorList>
            <consortium name="WormBaseParasite"/>
        </authorList>
    </citation>
    <scope>IDENTIFICATION</scope>
</reference>
<dbReference type="PANTHER" id="PTHR16105:SF0">
    <property type="entry name" value="RNA-BINDING REGION-CONTAINING PROTEIN 3"/>
    <property type="match status" value="1"/>
</dbReference>
<feature type="region of interest" description="Disordered" evidence="3">
    <location>
        <begin position="337"/>
        <end position="377"/>
    </location>
</feature>
<dbReference type="OrthoDB" id="277802at2759"/>
<dbReference type="InterPro" id="IPR045164">
    <property type="entry name" value="RBM41/RNPC3"/>
</dbReference>
<dbReference type="SMART" id="SM00360">
    <property type="entry name" value="RRM"/>
    <property type="match status" value="2"/>
</dbReference>
<dbReference type="GO" id="GO:0097157">
    <property type="term" value="F:pre-mRNA intronic binding"/>
    <property type="evidence" value="ECO:0007669"/>
    <property type="project" value="TreeGrafter"/>
</dbReference>
<evidence type="ECO:0000259" key="4">
    <source>
        <dbReference type="PROSITE" id="PS50102"/>
    </source>
</evidence>
<dbReference type="EMBL" id="UYSG01010939">
    <property type="protein sequence ID" value="VDL59800.1"/>
    <property type="molecule type" value="Genomic_DNA"/>
</dbReference>
<dbReference type="GO" id="GO:0000398">
    <property type="term" value="P:mRNA splicing, via spliceosome"/>
    <property type="evidence" value="ECO:0007669"/>
    <property type="project" value="TreeGrafter"/>
</dbReference>
<feature type="compositionally biased region" description="Basic and acidic residues" evidence="3">
    <location>
        <begin position="270"/>
        <end position="283"/>
    </location>
</feature>
<accession>A0A0R3SQV1</accession>
<name>A0A0R3SQV1_HYMDI</name>
<dbReference type="InterPro" id="IPR000504">
    <property type="entry name" value="RRM_dom"/>
</dbReference>
<evidence type="ECO:0000313" key="6">
    <source>
        <dbReference type="Proteomes" id="UP000274504"/>
    </source>
</evidence>
<reference evidence="5 6" key="2">
    <citation type="submission" date="2018-11" db="EMBL/GenBank/DDBJ databases">
        <authorList>
            <consortium name="Pathogen Informatics"/>
        </authorList>
    </citation>
    <scope>NUCLEOTIDE SEQUENCE [LARGE SCALE GENOMIC DNA]</scope>
</reference>
<dbReference type="Gene3D" id="3.30.70.330">
    <property type="match status" value="2"/>
</dbReference>
<dbReference type="InterPro" id="IPR035979">
    <property type="entry name" value="RBD_domain_sf"/>
</dbReference>
<evidence type="ECO:0000313" key="7">
    <source>
        <dbReference type="WBParaSite" id="HDID_0000748401-mRNA-1"/>
    </source>
</evidence>
<evidence type="ECO:0000256" key="1">
    <source>
        <dbReference type="ARBA" id="ARBA00022884"/>
    </source>
</evidence>
<protein>
    <submittedName>
        <fullName evidence="7">RRM domain-containing protein</fullName>
    </submittedName>
</protein>
<evidence type="ECO:0000313" key="5">
    <source>
        <dbReference type="EMBL" id="VDL59800.1"/>
    </source>
</evidence>
<proteinExistence type="predicted"/>
<evidence type="ECO:0000256" key="2">
    <source>
        <dbReference type="PROSITE-ProRule" id="PRU00176"/>
    </source>
</evidence>
<sequence>MLNIEAFNNFRVLHFKNFAYELQSNDIDSLLRRLGAVNTQIFLSCNPNTKHRALAEFKSSDECWRIIKSLHQRELCGVRLTIEFGNHSHRNPHSSLSVPGNNTHPVNPNLPEWVEKLTSLSDKWLPGHSLPDLFYSYPTATSAILTNIVRCLASVPAFYVQTLHLMNRLNLPAPFCDTNEFPGSLFVLTNEEAKKYGTKGNIEEMEVLSGSESEISDGSGGDQVRNNPPSLKPITLRRSSKLKSGTLKLQKRRLDSRGKALRPTPVSTFDSEKKSKLSKSELPDEPVFEKTLLRSTPHIKLRIKDVTPVTNNNKDNVDAQTEGFGVFSTEVKAFNPRSIASPTKGTSTPLLSIPSSSSAVMGENSDTDNGDDEYLKKPPPLLREELAAGKAPDDELASSRVFARSPGPGTASSRLYVKNLHKKTTDDDLWLVFGSFHRAYRRSIEEGPSQFSIQLLTSGRMRGQAFIALDSIEVAAEALKATHGYVLNGKPMHVQFARAVIAKPDPNSLLNDPSQ</sequence>
<dbReference type="GO" id="GO:0005689">
    <property type="term" value="C:U12-type spliceosomal complex"/>
    <property type="evidence" value="ECO:0007669"/>
    <property type="project" value="TreeGrafter"/>
</dbReference>
<dbReference type="Proteomes" id="UP000274504">
    <property type="component" value="Unassembled WGS sequence"/>
</dbReference>
<keyword evidence="1 2" id="KW-0694">RNA-binding</keyword>
<dbReference type="Pfam" id="PF00076">
    <property type="entry name" value="RRM_1"/>
    <property type="match status" value="1"/>
</dbReference>
<evidence type="ECO:0000256" key="3">
    <source>
        <dbReference type="SAM" id="MobiDB-lite"/>
    </source>
</evidence>